<dbReference type="Proteomes" id="UP000197032">
    <property type="component" value="Unassembled WGS sequence"/>
</dbReference>
<protein>
    <recommendedName>
        <fullName evidence="3">EamA domain-containing protein</fullName>
    </recommendedName>
</protein>
<dbReference type="RefSeq" id="WP_088553675.1">
    <property type="nucleotide sequence ID" value="NZ_BDGJ01000065.1"/>
</dbReference>
<feature type="transmembrane region" description="Helical" evidence="2">
    <location>
        <begin position="119"/>
        <end position="135"/>
    </location>
</feature>
<evidence type="ECO:0000313" key="4">
    <source>
        <dbReference type="EMBL" id="GAW92284.1"/>
    </source>
</evidence>
<dbReference type="InterPro" id="IPR000620">
    <property type="entry name" value="EamA_dom"/>
</dbReference>
<feature type="transmembrane region" description="Helical" evidence="2">
    <location>
        <begin position="226"/>
        <end position="254"/>
    </location>
</feature>
<feature type="transmembrane region" description="Helical" evidence="2">
    <location>
        <begin position="155"/>
        <end position="174"/>
    </location>
</feature>
<organism evidence="4 5">
    <name type="scientific">Calderihabitans maritimus</name>
    <dbReference type="NCBI Taxonomy" id="1246530"/>
    <lineage>
        <taxon>Bacteria</taxon>
        <taxon>Bacillati</taxon>
        <taxon>Bacillota</taxon>
        <taxon>Clostridia</taxon>
        <taxon>Neomoorellales</taxon>
        <taxon>Calderihabitantaceae</taxon>
        <taxon>Calderihabitans</taxon>
    </lineage>
</organism>
<dbReference type="AlphaFoldDB" id="A0A1Z5HRZ1"/>
<feature type="transmembrane region" description="Helical" evidence="2">
    <location>
        <begin position="275"/>
        <end position="296"/>
    </location>
</feature>
<name>A0A1Z5HRZ1_9FIRM</name>
<dbReference type="OrthoDB" id="9806718at2"/>
<reference evidence="5" key="1">
    <citation type="journal article" date="2017" name="Appl. Environ. Microbiol.">
        <title>Genomic analysis of Calderihabitans maritimus KKC1, a thermophilic hydrogenogenic carboxydotrophic bacterium isolated from marine sediment.</title>
        <authorList>
            <person name="Omae K."/>
            <person name="Yoneda Y."/>
            <person name="Fukuyama Y."/>
            <person name="Yoshida T."/>
            <person name="Sako Y."/>
        </authorList>
    </citation>
    <scope>NUCLEOTIDE SEQUENCE [LARGE SCALE GENOMIC DNA]</scope>
    <source>
        <strain evidence="5">KKC1</strain>
    </source>
</reference>
<comment type="similarity">
    <text evidence="1">Belongs to the EamA transporter family.</text>
</comment>
<evidence type="ECO:0000256" key="2">
    <source>
        <dbReference type="SAM" id="Phobius"/>
    </source>
</evidence>
<evidence type="ECO:0000259" key="3">
    <source>
        <dbReference type="Pfam" id="PF00892"/>
    </source>
</evidence>
<keyword evidence="2" id="KW-1133">Transmembrane helix</keyword>
<dbReference type="SUPFAM" id="SSF103481">
    <property type="entry name" value="Multidrug resistance efflux transporter EmrE"/>
    <property type="match status" value="2"/>
</dbReference>
<accession>A0A1Z5HRZ1</accession>
<comment type="caution">
    <text evidence="4">The sequence shown here is derived from an EMBL/GenBank/DDBJ whole genome shotgun (WGS) entry which is preliminary data.</text>
</comment>
<feature type="transmembrane region" description="Helical" evidence="2">
    <location>
        <begin position="64"/>
        <end position="83"/>
    </location>
</feature>
<feature type="transmembrane region" description="Helical" evidence="2">
    <location>
        <begin position="33"/>
        <end position="52"/>
    </location>
</feature>
<evidence type="ECO:0000256" key="1">
    <source>
        <dbReference type="ARBA" id="ARBA00007362"/>
    </source>
</evidence>
<feature type="domain" description="EamA" evidence="3">
    <location>
        <begin position="1"/>
        <end position="135"/>
    </location>
</feature>
<proteinExistence type="inferred from homology"/>
<gene>
    <name evidence="4" type="ORF">KKC1_14400</name>
</gene>
<dbReference type="PANTHER" id="PTHR22911">
    <property type="entry name" value="ACYL-MALONYL CONDENSING ENZYME-RELATED"/>
    <property type="match status" value="1"/>
</dbReference>
<feature type="domain" description="EamA" evidence="3">
    <location>
        <begin position="155"/>
        <end position="294"/>
    </location>
</feature>
<keyword evidence="2" id="KW-0812">Transmembrane</keyword>
<dbReference type="EMBL" id="BDGJ01000065">
    <property type="protein sequence ID" value="GAW92284.1"/>
    <property type="molecule type" value="Genomic_DNA"/>
</dbReference>
<sequence length="297" mass="32652">MGIVFALVTAFSFSASSIFVKRGLRYGSSDSAVFYTIAANVIFFGIGMTFLFRGQTEIYNTSGLIIFLISGILGPVFGRFSLYKSISYIGASRSASLKIISPVFSVFLAFLFLREWLNIFSLLGMAVVLTGVYLLKDETERTGREKDNLAQDRLWFGILWGLFSAFLFAATNVARKLGLRFIPSAIVGSAVSTFGGLVAFTIYYLAKGKLREIILVERPALQNFLIAGLLTCSAIFSYFVALSYVSVPVAMTIANTEPLFTLALSKLWREKDEAINLRLVFNVALIVAGVTIIAIFQ</sequence>
<keyword evidence="2" id="KW-0472">Membrane</keyword>
<dbReference type="GO" id="GO:0016020">
    <property type="term" value="C:membrane"/>
    <property type="evidence" value="ECO:0007669"/>
    <property type="project" value="InterPro"/>
</dbReference>
<keyword evidence="5" id="KW-1185">Reference proteome</keyword>
<feature type="transmembrane region" description="Helical" evidence="2">
    <location>
        <begin position="186"/>
        <end position="206"/>
    </location>
</feature>
<dbReference type="Pfam" id="PF00892">
    <property type="entry name" value="EamA"/>
    <property type="match status" value="2"/>
</dbReference>
<evidence type="ECO:0000313" key="5">
    <source>
        <dbReference type="Proteomes" id="UP000197032"/>
    </source>
</evidence>
<feature type="transmembrane region" description="Helical" evidence="2">
    <location>
        <begin position="95"/>
        <end position="112"/>
    </location>
</feature>
<dbReference type="InterPro" id="IPR037185">
    <property type="entry name" value="EmrE-like"/>
</dbReference>